<dbReference type="Proteomes" id="UP000220621">
    <property type="component" value="Unassembled WGS sequence"/>
</dbReference>
<dbReference type="AlphaFoldDB" id="A0A2A8BMP7"/>
<evidence type="ECO:0000313" key="2">
    <source>
        <dbReference type="Proteomes" id="UP000220621"/>
    </source>
</evidence>
<gene>
    <name evidence="1" type="ORF">CN611_15515</name>
</gene>
<accession>A0A2A8BMP7</accession>
<evidence type="ECO:0000313" key="1">
    <source>
        <dbReference type="EMBL" id="PEM55163.1"/>
    </source>
</evidence>
<comment type="caution">
    <text evidence="1">The sequence shown here is derived from an EMBL/GenBank/DDBJ whole genome shotgun (WGS) entry which is preliminary data.</text>
</comment>
<proteinExistence type="predicted"/>
<dbReference type="EMBL" id="NUDL01000046">
    <property type="protein sequence ID" value="PEM55163.1"/>
    <property type="molecule type" value="Genomic_DNA"/>
</dbReference>
<organism evidence="1 2">
    <name type="scientific">Bacillus wiedmannii</name>
    <dbReference type="NCBI Taxonomy" id="1890302"/>
    <lineage>
        <taxon>Bacteria</taxon>
        <taxon>Bacillati</taxon>
        <taxon>Bacillota</taxon>
        <taxon>Bacilli</taxon>
        <taxon>Bacillales</taxon>
        <taxon>Bacillaceae</taxon>
        <taxon>Bacillus</taxon>
        <taxon>Bacillus cereus group</taxon>
    </lineage>
</organism>
<protein>
    <submittedName>
        <fullName evidence="1">Uncharacterized protein</fullName>
    </submittedName>
</protein>
<name>A0A2A8BMP7_9BACI</name>
<sequence>MFSIWDKFKTLIEPSEGYKSYYLRQVSLTKSKNIRNLVELCCEMMIKRVRESLKWVKIPYVSPKKI</sequence>
<reference evidence="1 2" key="1">
    <citation type="submission" date="2017-09" db="EMBL/GenBank/DDBJ databases">
        <title>Large-scale bioinformatics analysis of Bacillus genomes uncovers conserved roles of natural products in bacterial physiology.</title>
        <authorList>
            <consortium name="Agbiome Team Llc"/>
            <person name="Bleich R.M."/>
            <person name="Grubbs K.J."/>
            <person name="Santa Maria K.C."/>
            <person name="Allen S.E."/>
            <person name="Farag S."/>
            <person name="Shank E.A."/>
            <person name="Bowers A."/>
        </authorList>
    </citation>
    <scope>NUCLEOTIDE SEQUENCE [LARGE SCALE GENOMIC DNA]</scope>
    <source>
        <strain evidence="1 2">AFS010764</strain>
    </source>
</reference>